<organism evidence="7 8">
    <name type="scientific">Neoaquamicrobium sediminum</name>
    <dbReference type="NCBI Taxonomy" id="1849104"/>
    <lineage>
        <taxon>Bacteria</taxon>
        <taxon>Pseudomonadati</taxon>
        <taxon>Pseudomonadota</taxon>
        <taxon>Alphaproteobacteria</taxon>
        <taxon>Hyphomicrobiales</taxon>
        <taxon>Phyllobacteriaceae</taxon>
        <taxon>Neoaquamicrobium</taxon>
    </lineage>
</organism>
<dbReference type="EMBL" id="JAZHFV010000013">
    <property type="protein sequence ID" value="MEX4010463.1"/>
    <property type="molecule type" value="Genomic_DNA"/>
</dbReference>
<evidence type="ECO:0000256" key="1">
    <source>
        <dbReference type="ARBA" id="ARBA00009437"/>
    </source>
</evidence>
<evidence type="ECO:0000256" key="2">
    <source>
        <dbReference type="ARBA" id="ARBA00023015"/>
    </source>
</evidence>
<keyword evidence="5" id="KW-0804">Transcription</keyword>
<keyword evidence="2" id="KW-0805">Transcription regulation</keyword>
<dbReference type="RefSeq" id="WP_368805147.1">
    <property type="nucleotide sequence ID" value="NZ_JAZHFV010000013.1"/>
</dbReference>
<dbReference type="SUPFAM" id="SSF53850">
    <property type="entry name" value="Periplasmic binding protein-like II"/>
    <property type="match status" value="1"/>
</dbReference>
<dbReference type="Pfam" id="PF03466">
    <property type="entry name" value="LysR_substrate"/>
    <property type="match status" value="1"/>
</dbReference>
<accession>A0ABV3X0I1</accession>
<dbReference type="InterPro" id="IPR036388">
    <property type="entry name" value="WH-like_DNA-bd_sf"/>
</dbReference>
<dbReference type="InterPro" id="IPR036390">
    <property type="entry name" value="WH_DNA-bd_sf"/>
</dbReference>
<comment type="similarity">
    <text evidence="1">Belongs to the LysR transcriptional regulatory family.</text>
</comment>
<keyword evidence="3" id="KW-0238">DNA-binding</keyword>
<dbReference type="SUPFAM" id="SSF46785">
    <property type="entry name" value="Winged helix' DNA-binding domain"/>
    <property type="match status" value="1"/>
</dbReference>
<protein>
    <submittedName>
        <fullName evidence="7">LysR family transcriptional regulator</fullName>
    </submittedName>
</protein>
<dbReference type="InterPro" id="IPR000847">
    <property type="entry name" value="LysR_HTH_N"/>
</dbReference>
<name>A0ABV3X0I1_9HYPH</name>
<comment type="caution">
    <text evidence="7">The sequence shown here is derived from an EMBL/GenBank/DDBJ whole genome shotgun (WGS) entry which is preliminary data.</text>
</comment>
<dbReference type="InterPro" id="IPR058163">
    <property type="entry name" value="LysR-type_TF_proteobact-type"/>
</dbReference>
<dbReference type="PANTHER" id="PTHR30537">
    <property type="entry name" value="HTH-TYPE TRANSCRIPTIONAL REGULATOR"/>
    <property type="match status" value="1"/>
</dbReference>
<dbReference type="InterPro" id="IPR005119">
    <property type="entry name" value="LysR_subst-bd"/>
</dbReference>
<keyword evidence="8" id="KW-1185">Reference proteome</keyword>
<sequence length="295" mass="32243">MDRPDLPLNALRTFEVAVRQGSFTRAAIELRVTQAAVSHQIARLEELLGAKLLLRTPSGLVPTDEGVALYPVLEHGLDAISRVLDRVTGQQRIEVLKVGVVTTFALGWLIPRLPQFEKAHPEIDLRISTNNNRVEITREGLDMAIRFGEGNWAKVDAWPLIDAPMSVLCAPEIAAGLRHPGDLAHHTLLRSYRGDEWPRWFAEIGVPCPPVTGPVLDSSLAIAELASQALGIALLPLPMFAAQIEAGKLAQPFGSTVFAGRYYLTCPSDRVQNSAMIAFSNWIQSESTACPDTRS</sequence>
<proteinExistence type="inferred from homology"/>
<keyword evidence="4" id="KW-0010">Activator</keyword>
<evidence type="ECO:0000313" key="8">
    <source>
        <dbReference type="Proteomes" id="UP001559025"/>
    </source>
</evidence>
<evidence type="ECO:0000313" key="7">
    <source>
        <dbReference type="EMBL" id="MEX4010463.1"/>
    </source>
</evidence>
<evidence type="ECO:0000256" key="3">
    <source>
        <dbReference type="ARBA" id="ARBA00023125"/>
    </source>
</evidence>
<evidence type="ECO:0000256" key="5">
    <source>
        <dbReference type="ARBA" id="ARBA00023163"/>
    </source>
</evidence>
<evidence type="ECO:0000256" key="4">
    <source>
        <dbReference type="ARBA" id="ARBA00023159"/>
    </source>
</evidence>
<dbReference type="PROSITE" id="PS50931">
    <property type="entry name" value="HTH_LYSR"/>
    <property type="match status" value="1"/>
</dbReference>
<gene>
    <name evidence="7" type="ORF">V1479_24445</name>
</gene>
<feature type="domain" description="HTH lysR-type" evidence="6">
    <location>
        <begin position="6"/>
        <end position="63"/>
    </location>
</feature>
<dbReference type="Gene3D" id="1.10.10.10">
    <property type="entry name" value="Winged helix-like DNA-binding domain superfamily/Winged helix DNA-binding domain"/>
    <property type="match status" value="1"/>
</dbReference>
<dbReference type="PRINTS" id="PR00039">
    <property type="entry name" value="HTHLYSR"/>
</dbReference>
<dbReference type="Proteomes" id="UP001559025">
    <property type="component" value="Unassembled WGS sequence"/>
</dbReference>
<dbReference type="Pfam" id="PF00126">
    <property type="entry name" value="HTH_1"/>
    <property type="match status" value="1"/>
</dbReference>
<dbReference type="Gene3D" id="3.40.190.10">
    <property type="entry name" value="Periplasmic binding protein-like II"/>
    <property type="match status" value="2"/>
</dbReference>
<evidence type="ECO:0000259" key="6">
    <source>
        <dbReference type="PROSITE" id="PS50931"/>
    </source>
</evidence>
<reference evidence="7 8" key="1">
    <citation type="submission" date="2024-01" db="EMBL/GenBank/DDBJ databases">
        <title>New evidence supports the origin of RcGTA from prophage.</title>
        <authorList>
            <person name="Xu Y."/>
            <person name="Liu B."/>
            <person name="Chen F."/>
        </authorList>
    </citation>
    <scope>NUCLEOTIDE SEQUENCE [LARGE SCALE GENOMIC DNA]</scope>
    <source>
        <strain evidence="7 8">CBW1107-2</strain>
    </source>
</reference>
<dbReference type="PANTHER" id="PTHR30537:SF70">
    <property type="entry name" value="HTH-TYPE TRANSCRIPTIONAL ACTIVATOR AMPR"/>
    <property type="match status" value="1"/>
</dbReference>